<dbReference type="GO" id="GO:0008168">
    <property type="term" value="F:methyltransferase activity"/>
    <property type="evidence" value="ECO:0007669"/>
    <property type="project" value="UniProtKB-KW"/>
</dbReference>
<dbReference type="Pfam" id="PF13649">
    <property type="entry name" value="Methyltransf_25"/>
    <property type="match status" value="1"/>
</dbReference>
<dbReference type="InterPro" id="IPR041698">
    <property type="entry name" value="Methyltransf_25"/>
</dbReference>
<dbReference type="SUPFAM" id="SSF53335">
    <property type="entry name" value="S-adenosyl-L-methionine-dependent methyltransferases"/>
    <property type="match status" value="1"/>
</dbReference>
<protein>
    <submittedName>
        <fullName evidence="2">Ubiquinone/menaquinone biosynthesis C-methylase UbiE</fullName>
    </submittedName>
</protein>
<feature type="domain" description="Methyltransferase" evidence="1">
    <location>
        <begin position="45"/>
        <end position="143"/>
    </location>
</feature>
<dbReference type="Proteomes" id="UP000193244">
    <property type="component" value="Unassembled WGS sequence"/>
</dbReference>
<keyword evidence="3" id="KW-1185">Reference proteome</keyword>
<dbReference type="STRING" id="150121.SAMN06296010_2606"/>
<dbReference type="PANTHER" id="PTHR43591:SF24">
    <property type="entry name" value="2-METHOXY-6-POLYPRENYL-1,4-BENZOQUINOL METHYLASE, MITOCHONDRIAL"/>
    <property type="match status" value="1"/>
</dbReference>
<keyword evidence="2" id="KW-0830">Ubiquinone</keyword>
<keyword evidence="2" id="KW-0489">Methyltransferase</keyword>
<dbReference type="AlphaFoldDB" id="A0A1X7KJE3"/>
<name>A0A1X7KJE3_9MICO</name>
<evidence type="ECO:0000313" key="3">
    <source>
        <dbReference type="Proteomes" id="UP000193244"/>
    </source>
</evidence>
<evidence type="ECO:0000259" key="1">
    <source>
        <dbReference type="Pfam" id="PF13649"/>
    </source>
</evidence>
<dbReference type="OrthoDB" id="3382693at2"/>
<dbReference type="EMBL" id="FXAY01000004">
    <property type="protein sequence ID" value="SMG41519.1"/>
    <property type="molecule type" value="Genomic_DNA"/>
</dbReference>
<proteinExistence type="predicted"/>
<keyword evidence="2" id="KW-0808">Transferase</keyword>
<dbReference type="InterPro" id="IPR029063">
    <property type="entry name" value="SAM-dependent_MTases_sf"/>
</dbReference>
<sequence>MTHSSHAHDAELEELLDLDALLGASVLSQAMDDASQALTTEPRAIVDLGAGTGTGTLALATRFGHARIHSIDASVGMLDRLRGAADAAGVAGRVQTHLADLDGDWVAELPQDIDLAWAALSVHHVGDPGLFLRQVFDALRPGGVLVVVEMTGETSYDPADLGTGRARLGDRLERTLSARGYPITADWTDALTSAGFAPIRRRDASLTASTDTLEGTRYLEVQLTFNRAMLGDGLTSDDLAAVDEVIMKLGAGRSTIAVASGRAIWVAVRPEVAA</sequence>
<dbReference type="Gene3D" id="3.40.50.150">
    <property type="entry name" value="Vaccinia Virus protein VP39"/>
    <property type="match status" value="1"/>
</dbReference>
<dbReference type="PANTHER" id="PTHR43591">
    <property type="entry name" value="METHYLTRANSFERASE"/>
    <property type="match status" value="1"/>
</dbReference>
<evidence type="ECO:0000313" key="2">
    <source>
        <dbReference type="EMBL" id="SMG41519.1"/>
    </source>
</evidence>
<dbReference type="GO" id="GO:0032259">
    <property type="term" value="P:methylation"/>
    <property type="evidence" value="ECO:0007669"/>
    <property type="project" value="UniProtKB-KW"/>
</dbReference>
<accession>A0A1X7KJE3</accession>
<dbReference type="CDD" id="cd02440">
    <property type="entry name" value="AdoMet_MTases"/>
    <property type="match status" value="1"/>
</dbReference>
<reference evidence="3" key="1">
    <citation type="submission" date="2017-04" db="EMBL/GenBank/DDBJ databases">
        <authorList>
            <person name="Varghese N."/>
            <person name="Submissions S."/>
        </authorList>
    </citation>
    <scope>NUCLEOTIDE SEQUENCE [LARGE SCALE GENOMIC DNA]</scope>
    <source>
        <strain evidence="3">VKM Ac-2510</strain>
    </source>
</reference>
<organism evidence="2 3">
    <name type="scientific">Agreia pratensis</name>
    <dbReference type="NCBI Taxonomy" id="150121"/>
    <lineage>
        <taxon>Bacteria</taxon>
        <taxon>Bacillati</taxon>
        <taxon>Actinomycetota</taxon>
        <taxon>Actinomycetes</taxon>
        <taxon>Micrococcales</taxon>
        <taxon>Microbacteriaceae</taxon>
        <taxon>Agreia</taxon>
    </lineage>
</organism>
<dbReference type="RefSeq" id="WP_085486678.1">
    <property type="nucleotide sequence ID" value="NZ_FXAY01000004.1"/>
</dbReference>
<gene>
    <name evidence="2" type="ORF">SAMN06296010_2606</name>
</gene>